<dbReference type="InterPro" id="IPR050469">
    <property type="entry name" value="Diguanylate_Cyclase"/>
</dbReference>
<keyword evidence="6 9" id="KW-0472">Membrane</keyword>
<reference evidence="12 13" key="1">
    <citation type="submission" date="2023-07" db="EMBL/GenBank/DDBJ databases">
        <title>Genomic Encyclopedia of Type Strains, Phase IV (KMG-IV): sequencing the most valuable type-strain genomes for metagenomic binning, comparative biology and taxonomic classification.</title>
        <authorList>
            <person name="Goeker M."/>
        </authorList>
    </citation>
    <scope>NUCLEOTIDE SEQUENCE [LARGE SCALE GENOMIC DNA]</scope>
    <source>
        <strain evidence="12 13">DSM 100301</strain>
    </source>
</reference>
<dbReference type="InterPro" id="IPR043128">
    <property type="entry name" value="Rev_trsase/Diguanyl_cyclase"/>
</dbReference>
<keyword evidence="4 9" id="KW-0812">Transmembrane</keyword>
<evidence type="ECO:0000313" key="12">
    <source>
        <dbReference type="EMBL" id="MDQ0456921.1"/>
    </source>
</evidence>
<comment type="caution">
    <text evidence="12">The sequence shown here is derived from an EMBL/GenBank/DDBJ whole genome shotgun (WGS) entry which is preliminary data.</text>
</comment>
<dbReference type="Gene3D" id="3.30.450.20">
    <property type="entry name" value="PAS domain"/>
    <property type="match status" value="2"/>
</dbReference>
<dbReference type="InterPro" id="IPR013656">
    <property type="entry name" value="PAS_4"/>
</dbReference>
<feature type="transmembrane region" description="Helical" evidence="9">
    <location>
        <begin position="100"/>
        <end position="122"/>
    </location>
</feature>
<organism evidence="12 13">
    <name type="scientific">Rhizobium paknamense</name>
    <dbReference type="NCBI Taxonomy" id="1206817"/>
    <lineage>
        <taxon>Bacteria</taxon>
        <taxon>Pseudomonadati</taxon>
        <taxon>Pseudomonadota</taxon>
        <taxon>Alphaproteobacteria</taxon>
        <taxon>Hyphomicrobiales</taxon>
        <taxon>Rhizobiaceae</taxon>
        <taxon>Rhizobium/Agrobacterium group</taxon>
        <taxon>Rhizobium</taxon>
    </lineage>
</organism>
<keyword evidence="8" id="KW-0175">Coiled coil</keyword>
<gene>
    <name evidence="12" type="ORF">QO005_003266</name>
</gene>
<keyword evidence="3" id="KW-1003">Cell membrane</keyword>
<dbReference type="CDD" id="cd00130">
    <property type="entry name" value="PAS"/>
    <property type="match status" value="1"/>
</dbReference>
<dbReference type="Pfam" id="PF08448">
    <property type="entry name" value="PAS_4"/>
    <property type="match status" value="1"/>
</dbReference>
<accession>A0ABU0II74</accession>
<dbReference type="EMBL" id="JAUSWH010000011">
    <property type="protein sequence ID" value="MDQ0456921.1"/>
    <property type="molecule type" value="Genomic_DNA"/>
</dbReference>
<dbReference type="SMART" id="SM00267">
    <property type="entry name" value="GGDEF"/>
    <property type="match status" value="1"/>
</dbReference>
<dbReference type="InterPro" id="IPR029787">
    <property type="entry name" value="Nucleotide_cyclase"/>
</dbReference>
<evidence type="ECO:0000256" key="3">
    <source>
        <dbReference type="ARBA" id="ARBA00022475"/>
    </source>
</evidence>
<keyword evidence="13" id="KW-1185">Reference proteome</keyword>
<evidence type="ECO:0000256" key="6">
    <source>
        <dbReference type="ARBA" id="ARBA00023136"/>
    </source>
</evidence>
<evidence type="ECO:0000259" key="11">
    <source>
        <dbReference type="PROSITE" id="PS50887"/>
    </source>
</evidence>
<evidence type="ECO:0000256" key="5">
    <source>
        <dbReference type="ARBA" id="ARBA00022989"/>
    </source>
</evidence>
<dbReference type="Pfam" id="PF07694">
    <property type="entry name" value="5TM-5TMR_LYT"/>
    <property type="match status" value="1"/>
</dbReference>
<feature type="coiled-coil region" evidence="8">
    <location>
        <begin position="305"/>
        <end position="332"/>
    </location>
</feature>
<feature type="domain" description="PAC" evidence="10">
    <location>
        <begin position="268"/>
        <end position="321"/>
    </location>
</feature>
<dbReference type="InterPro" id="IPR000160">
    <property type="entry name" value="GGDEF_dom"/>
</dbReference>
<evidence type="ECO:0000256" key="2">
    <source>
        <dbReference type="ARBA" id="ARBA00012528"/>
    </source>
</evidence>
<dbReference type="EC" id="2.7.7.65" evidence="2"/>
<dbReference type="Proteomes" id="UP001235269">
    <property type="component" value="Unassembled WGS sequence"/>
</dbReference>
<evidence type="ECO:0000256" key="1">
    <source>
        <dbReference type="ARBA" id="ARBA00004651"/>
    </source>
</evidence>
<evidence type="ECO:0000256" key="9">
    <source>
        <dbReference type="SAM" id="Phobius"/>
    </source>
</evidence>
<dbReference type="InterPro" id="IPR035965">
    <property type="entry name" value="PAS-like_dom_sf"/>
</dbReference>
<feature type="transmembrane region" description="Helical" evidence="9">
    <location>
        <begin position="69"/>
        <end position="94"/>
    </location>
</feature>
<keyword evidence="5 9" id="KW-1133">Transmembrane helix</keyword>
<evidence type="ECO:0000259" key="10">
    <source>
        <dbReference type="PROSITE" id="PS50113"/>
    </source>
</evidence>
<evidence type="ECO:0000313" key="13">
    <source>
        <dbReference type="Proteomes" id="UP001235269"/>
    </source>
</evidence>
<dbReference type="PROSITE" id="PS50887">
    <property type="entry name" value="GGDEF"/>
    <property type="match status" value="1"/>
</dbReference>
<dbReference type="NCBIfam" id="TIGR00229">
    <property type="entry name" value="sensory_box"/>
    <property type="match status" value="1"/>
</dbReference>
<dbReference type="InterPro" id="IPR000014">
    <property type="entry name" value="PAS"/>
</dbReference>
<dbReference type="InterPro" id="IPR000700">
    <property type="entry name" value="PAS-assoc_C"/>
</dbReference>
<protein>
    <recommendedName>
        <fullName evidence="2">diguanylate cyclase</fullName>
        <ecNumber evidence="2">2.7.7.65</ecNumber>
    </recommendedName>
</protein>
<dbReference type="Pfam" id="PF12860">
    <property type="entry name" value="PAS_7"/>
    <property type="match status" value="1"/>
</dbReference>
<dbReference type="Pfam" id="PF00990">
    <property type="entry name" value="GGDEF"/>
    <property type="match status" value="1"/>
</dbReference>
<dbReference type="SMART" id="SM00091">
    <property type="entry name" value="PAS"/>
    <property type="match status" value="2"/>
</dbReference>
<sequence>MSHISASLLSNAALIVLFAVLWSRAEQWLERHALPFKPYGLGLLAGFTSIAAMLFPLQVAPGVFIDMRTLVLALSAMVGGPLAGLTAGFCAALFRLWVGGAGTGAGLFSITLAAALGSFVGLRHEQALFRNSCLGILAIGAALAPLCGVFLLPNDLWPMALEKMIWLAPAQCLATLMVGLLIRSEARRRAEIDLAFFYKVVAETLPEALNAKDRQGRFIVANPATARAMRVAHPDQVIGKTDADFHPPEIAARYRADEEQVYEKGEALHIEQPFQSSDGRKGWFSTLKNPIRDPKSGEIVGLVTHNRDITEQKELERQLQESRQQLSDALSNMADGLAMFDREGRLVFCNGRYQGLFSKTADLRHPGALLSDIIAASKAAGEEITAEGEPGLEEAYLPLPRPGTRELRLWDGRVLEAKTRSVGGGGVITVFSDVTRMRQAEELLRDVNRTLEKAAFTDALTGLFNRRAFDDRLTVEFARARRAREPLSLLMVDIDHFKQFNDHYGHQRGDDCLRAVAGALGVAARRGTDIAARYGGEEMALVLPGTDAAGANEVAERYCRAVRALGLDHAASPRGMVTVSVGVAVILPEAGDRPDDLIAAADSALYRAKHAGRDCVRCADTERKGRVPRGRRA</sequence>
<dbReference type="PROSITE" id="PS50113">
    <property type="entry name" value="PAC"/>
    <property type="match status" value="1"/>
</dbReference>
<dbReference type="NCBIfam" id="TIGR00254">
    <property type="entry name" value="GGDEF"/>
    <property type="match status" value="1"/>
</dbReference>
<dbReference type="SUPFAM" id="SSF55073">
    <property type="entry name" value="Nucleotide cyclase"/>
    <property type="match status" value="1"/>
</dbReference>
<dbReference type="Gene3D" id="3.30.70.270">
    <property type="match status" value="1"/>
</dbReference>
<feature type="domain" description="GGDEF" evidence="11">
    <location>
        <begin position="485"/>
        <end position="621"/>
    </location>
</feature>
<dbReference type="PANTHER" id="PTHR45138">
    <property type="entry name" value="REGULATORY COMPONENTS OF SENSORY TRANSDUCTION SYSTEM"/>
    <property type="match status" value="1"/>
</dbReference>
<feature type="transmembrane region" description="Helical" evidence="9">
    <location>
        <begin position="134"/>
        <end position="152"/>
    </location>
</feature>
<dbReference type="SUPFAM" id="SSF55785">
    <property type="entry name" value="PYP-like sensor domain (PAS domain)"/>
    <property type="match status" value="2"/>
</dbReference>
<dbReference type="CDD" id="cd01949">
    <property type="entry name" value="GGDEF"/>
    <property type="match status" value="1"/>
</dbReference>
<dbReference type="InterPro" id="IPR011620">
    <property type="entry name" value="Sig_transdc_His_kinase_LytS_TM"/>
</dbReference>
<feature type="transmembrane region" description="Helical" evidence="9">
    <location>
        <begin position="164"/>
        <end position="182"/>
    </location>
</feature>
<dbReference type="RefSeq" id="WP_307159106.1">
    <property type="nucleotide sequence ID" value="NZ_JAUSWH010000011.1"/>
</dbReference>
<comment type="catalytic activity">
    <reaction evidence="7">
        <text>2 GTP = 3',3'-c-di-GMP + 2 diphosphate</text>
        <dbReference type="Rhea" id="RHEA:24898"/>
        <dbReference type="ChEBI" id="CHEBI:33019"/>
        <dbReference type="ChEBI" id="CHEBI:37565"/>
        <dbReference type="ChEBI" id="CHEBI:58805"/>
        <dbReference type="EC" id="2.7.7.65"/>
    </reaction>
</comment>
<proteinExistence type="predicted"/>
<dbReference type="PANTHER" id="PTHR45138:SF9">
    <property type="entry name" value="DIGUANYLATE CYCLASE DGCM-RELATED"/>
    <property type="match status" value="1"/>
</dbReference>
<feature type="transmembrane region" description="Helical" evidence="9">
    <location>
        <begin position="39"/>
        <end position="57"/>
    </location>
</feature>
<evidence type="ECO:0000256" key="4">
    <source>
        <dbReference type="ARBA" id="ARBA00022692"/>
    </source>
</evidence>
<evidence type="ECO:0000256" key="8">
    <source>
        <dbReference type="SAM" id="Coils"/>
    </source>
</evidence>
<name>A0ABU0II74_9HYPH</name>
<comment type="subcellular location">
    <subcellularLocation>
        <location evidence="1">Cell membrane</location>
        <topology evidence="1">Multi-pass membrane protein</topology>
    </subcellularLocation>
</comment>
<evidence type="ECO:0000256" key="7">
    <source>
        <dbReference type="ARBA" id="ARBA00034247"/>
    </source>
</evidence>